<gene>
    <name evidence="2" type="ORF">E2562_012690</name>
</gene>
<feature type="region of interest" description="Disordered" evidence="1">
    <location>
        <begin position="30"/>
        <end position="51"/>
    </location>
</feature>
<proteinExistence type="predicted"/>
<dbReference type="AlphaFoldDB" id="A0A6G1CFP0"/>
<dbReference type="EMBL" id="SPHZ02000009">
    <property type="protein sequence ID" value="KAF0898999.1"/>
    <property type="molecule type" value="Genomic_DNA"/>
</dbReference>
<feature type="compositionally biased region" description="Basic and acidic residues" evidence="1">
    <location>
        <begin position="31"/>
        <end position="46"/>
    </location>
</feature>
<keyword evidence="3" id="KW-1185">Reference proteome</keyword>
<evidence type="ECO:0000313" key="3">
    <source>
        <dbReference type="Proteomes" id="UP000479710"/>
    </source>
</evidence>
<sequence length="62" mass="6513">MRPGCPSRQGASTSALTLPSLEVILESSARPAKDLKSSARPAKDMKFSGPDVTVIATQRQTA</sequence>
<accession>A0A6G1CFP0</accession>
<evidence type="ECO:0000313" key="2">
    <source>
        <dbReference type="EMBL" id="KAF0898999.1"/>
    </source>
</evidence>
<name>A0A6G1CFP0_9ORYZ</name>
<organism evidence="2 3">
    <name type="scientific">Oryza meyeriana var. granulata</name>
    <dbReference type="NCBI Taxonomy" id="110450"/>
    <lineage>
        <taxon>Eukaryota</taxon>
        <taxon>Viridiplantae</taxon>
        <taxon>Streptophyta</taxon>
        <taxon>Embryophyta</taxon>
        <taxon>Tracheophyta</taxon>
        <taxon>Spermatophyta</taxon>
        <taxon>Magnoliopsida</taxon>
        <taxon>Liliopsida</taxon>
        <taxon>Poales</taxon>
        <taxon>Poaceae</taxon>
        <taxon>BOP clade</taxon>
        <taxon>Oryzoideae</taxon>
        <taxon>Oryzeae</taxon>
        <taxon>Oryzinae</taxon>
        <taxon>Oryza</taxon>
        <taxon>Oryza meyeriana</taxon>
    </lineage>
</organism>
<comment type="caution">
    <text evidence="2">The sequence shown here is derived from an EMBL/GenBank/DDBJ whole genome shotgun (WGS) entry which is preliminary data.</text>
</comment>
<dbReference type="Proteomes" id="UP000479710">
    <property type="component" value="Unassembled WGS sequence"/>
</dbReference>
<evidence type="ECO:0000256" key="1">
    <source>
        <dbReference type="SAM" id="MobiDB-lite"/>
    </source>
</evidence>
<reference evidence="2 3" key="1">
    <citation type="submission" date="2019-11" db="EMBL/GenBank/DDBJ databases">
        <title>Whole genome sequence of Oryza granulata.</title>
        <authorList>
            <person name="Li W."/>
        </authorList>
    </citation>
    <scope>NUCLEOTIDE SEQUENCE [LARGE SCALE GENOMIC DNA]</scope>
    <source>
        <strain evidence="3">cv. Menghai</strain>
        <tissue evidence="2">Leaf</tissue>
    </source>
</reference>
<protein>
    <submittedName>
        <fullName evidence="2">Uncharacterized protein</fullName>
    </submittedName>
</protein>